<name>A0A8B8GCN5_9HEMI</name>
<evidence type="ECO:0000256" key="2">
    <source>
        <dbReference type="ARBA" id="ARBA00006737"/>
    </source>
</evidence>
<evidence type="ECO:0000313" key="9">
    <source>
        <dbReference type="Proteomes" id="UP000694846"/>
    </source>
</evidence>
<evidence type="ECO:0000256" key="1">
    <source>
        <dbReference type="ARBA" id="ARBA00004611"/>
    </source>
</evidence>
<keyword evidence="3" id="KW-0963">Cytoplasm</keyword>
<evidence type="ECO:0000313" key="10">
    <source>
        <dbReference type="RefSeq" id="XP_025420570.1"/>
    </source>
</evidence>
<dbReference type="GeneID" id="112690713"/>
<comment type="subcellular location">
    <subcellularLocation>
        <location evidence="1">Cytoplasm</location>
        <location evidence="1">Cytoskeleton</location>
        <location evidence="1">Flagellum axoneme</location>
    </subcellularLocation>
</comment>
<accession>A0A8B8GCN5</accession>
<evidence type="ECO:0000256" key="7">
    <source>
        <dbReference type="ARBA" id="ARBA00023212"/>
    </source>
</evidence>
<dbReference type="PANTHER" id="PTHR21648">
    <property type="entry name" value="FLAGELLAR RADIAL SPOKE PROTEIN 3"/>
    <property type="match status" value="1"/>
</dbReference>
<gene>
    <name evidence="10" type="primary">LOC112690713</name>
</gene>
<keyword evidence="8" id="KW-0966">Cell projection</keyword>
<dbReference type="PANTHER" id="PTHR21648:SF0">
    <property type="entry name" value="RADIAL SPOKE HEAD PROTEIN 3 HOMOLOG"/>
    <property type="match status" value="1"/>
</dbReference>
<dbReference type="RefSeq" id="XP_025420570.1">
    <property type="nucleotide sequence ID" value="XM_025564785.1"/>
</dbReference>
<keyword evidence="4" id="KW-0597">Phosphoprotein</keyword>
<evidence type="ECO:0000256" key="5">
    <source>
        <dbReference type="ARBA" id="ARBA00022846"/>
    </source>
</evidence>
<dbReference type="AlphaFoldDB" id="A0A8B8GCN5"/>
<dbReference type="OrthoDB" id="313308at2759"/>
<dbReference type="Proteomes" id="UP000694846">
    <property type="component" value="Unplaced"/>
</dbReference>
<evidence type="ECO:0000256" key="8">
    <source>
        <dbReference type="ARBA" id="ARBA00023273"/>
    </source>
</evidence>
<evidence type="ECO:0000256" key="3">
    <source>
        <dbReference type="ARBA" id="ARBA00022490"/>
    </source>
</evidence>
<evidence type="ECO:0000256" key="4">
    <source>
        <dbReference type="ARBA" id="ARBA00022553"/>
    </source>
</evidence>
<organism evidence="9 10">
    <name type="scientific">Sipha flava</name>
    <name type="common">yellow sugarcane aphid</name>
    <dbReference type="NCBI Taxonomy" id="143950"/>
    <lineage>
        <taxon>Eukaryota</taxon>
        <taxon>Metazoa</taxon>
        <taxon>Ecdysozoa</taxon>
        <taxon>Arthropoda</taxon>
        <taxon>Hexapoda</taxon>
        <taxon>Insecta</taxon>
        <taxon>Pterygota</taxon>
        <taxon>Neoptera</taxon>
        <taxon>Paraneoptera</taxon>
        <taxon>Hemiptera</taxon>
        <taxon>Sternorrhyncha</taxon>
        <taxon>Aphidomorpha</taxon>
        <taxon>Aphidoidea</taxon>
        <taxon>Aphididae</taxon>
        <taxon>Sipha</taxon>
    </lineage>
</organism>
<keyword evidence="7" id="KW-0206">Cytoskeleton</keyword>
<dbReference type="Pfam" id="PF06098">
    <property type="entry name" value="Radial_spoke_3"/>
    <property type="match status" value="1"/>
</dbReference>
<keyword evidence="9" id="KW-1185">Reference proteome</keyword>
<dbReference type="InterPro" id="IPR009290">
    <property type="entry name" value="Radial_spoke_3"/>
</dbReference>
<comment type="similarity">
    <text evidence="2">Belongs to the flagellar radial spoke RSP3 family.</text>
</comment>
<dbReference type="GO" id="GO:0005929">
    <property type="term" value="C:cilium"/>
    <property type="evidence" value="ECO:0007669"/>
    <property type="project" value="TreeGrafter"/>
</dbReference>
<sequence>MIWVKKQMNKSSYCLYRTCRQLVSSNIVQDKAVIGDEPFPKKTFKIKESPAARDAEARRLVIARRKAADQEVKAWRLYLETLKISKPRQLEQIKKYLNEKVKESPEVRQVQREVRRRALATKKAIYQEVRACRLHLKKPKTSEPRQIARTDTYLTELYGQHPQTQKISTQTEEMFASSAEVMLTGTDGCTQVDEMELFDYDKAVTPIVDSMIGDVLRQAINEVQYADELAARDRYQRISYLESTTVNNENLRMEKEDERIRKTIAEHTRYFDEGEKNENIRISQLPPSYKVDFLPRVLLDSNKNESNIDTITQAQSLEFISWLMTDLQEKKTKNITIENLLENIHRDRIRT</sequence>
<protein>
    <submittedName>
        <fullName evidence="10">Radial spoke head protein 3 homolog</fullName>
    </submittedName>
</protein>
<proteinExistence type="inferred from homology"/>
<keyword evidence="5" id="KW-0282">Flagellum</keyword>
<evidence type="ECO:0000256" key="6">
    <source>
        <dbReference type="ARBA" id="ARBA00023069"/>
    </source>
</evidence>
<reference evidence="10" key="1">
    <citation type="submission" date="2025-08" db="UniProtKB">
        <authorList>
            <consortium name="RefSeq"/>
        </authorList>
    </citation>
    <scope>IDENTIFICATION</scope>
    <source>
        <tissue evidence="10">Whole body</tissue>
    </source>
</reference>
<keyword evidence="6" id="KW-0969">Cilium</keyword>